<dbReference type="RefSeq" id="XP_050501311.1">
    <property type="nucleotide sequence ID" value="XM_050645354.1"/>
</dbReference>
<name>A0ABM5JTP6_DIAVI</name>
<dbReference type="GeneID" id="126881220"/>
<proteinExistence type="predicted"/>
<sequence length="502" mass="58978">MFVMAFIIPDKILEPLICTFCHKYLSVKPVTVYRNRDVECGRCTQADKQNQRIGVESLYGRIAETCLFKCINRFDGCRELLTYSQVVDHEKICLEKIHKCPICYEEVTSFLILRHFNSNHKDAVLNSPAFVFDLNDYSETPSTFIYQEEDNLFFLYISYSKSENTIKLELVYLGSDKLALNIYHQFTVTSKNKDFYINYNSKPSHTNEFFIVDATNMSNLINVKFKLIYHNLQFFTISENDHSSSIKNSSLENQIDTQEKNQFIYKSKFDLTSEIVEFPLEYNPECFNCKESCIFSLSDFYPVTYYYSPTHKDFLCFCCFEWLTDENKTKGNHLYLKQMMTSSFLSRFCKYNCGQHFSFSKILEHEVLYCTKSMDYYNCPVQHCLKKDVASGLRNHLSAHHGYTLCASFFDLPYLPTKCFVFLKGNFIHFQLTKGTKSRYDVECKIVTKDSVIQSKWKPHVLFFNKSSILKPLENLHIEEFSLRHNYRSPQCSAKIVLVKNE</sequence>
<evidence type="ECO:0000256" key="3">
    <source>
        <dbReference type="ARBA" id="ARBA00022833"/>
    </source>
</evidence>
<dbReference type="SUPFAM" id="SSF49599">
    <property type="entry name" value="TRAF domain-like"/>
    <property type="match status" value="1"/>
</dbReference>
<keyword evidence="7" id="KW-1185">Reference proteome</keyword>
<evidence type="ECO:0000256" key="4">
    <source>
        <dbReference type="PROSITE-ProRule" id="PRU00455"/>
    </source>
</evidence>
<accession>A0ABM5JTP6</accession>
<keyword evidence="3" id="KW-0862">Zinc</keyword>
<organism evidence="6 7">
    <name type="scientific">Diabrotica virgifera virgifera</name>
    <name type="common">western corn rootworm</name>
    <dbReference type="NCBI Taxonomy" id="50390"/>
    <lineage>
        <taxon>Eukaryota</taxon>
        <taxon>Metazoa</taxon>
        <taxon>Ecdysozoa</taxon>
        <taxon>Arthropoda</taxon>
        <taxon>Hexapoda</taxon>
        <taxon>Insecta</taxon>
        <taxon>Pterygota</taxon>
        <taxon>Neoptera</taxon>
        <taxon>Endopterygota</taxon>
        <taxon>Coleoptera</taxon>
        <taxon>Polyphaga</taxon>
        <taxon>Cucujiformia</taxon>
        <taxon>Chrysomeloidea</taxon>
        <taxon>Chrysomelidae</taxon>
        <taxon>Galerucinae</taxon>
        <taxon>Diabroticina</taxon>
        <taxon>Diabroticites</taxon>
        <taxon>Diabrotica</taxon>
    </lineage>
</organism>
<keyword evidence="2 4" id="KW-0863">Zinc-finger</keyword>
<dbReference type="InterPro" id="IPR013083">
    <property type="entry name" value="Znf_RING/FYVE/PHD"/>
</dbReference>
<reference evidence="6" key="1">
    <citation type="submission" date="2025-05" db="UniProtKB">
        <authorList>
            <consortium name="EnsemblMetazoa"/>
        </authorList>
    </citation>
    <scope>IDENTIFICATION</scope>
</reference>
<dbReference type="PROSITE" id="PS51081">
    <property type="entry name" value="ZF_SIAH"/>
    <property type="match status" value="1"/>
</dbReference>
<dbReference type="Proteomes" id="UP001652700">
    <property type="component" value="Unplaced"/>
</dbReference>
<evidence type="ECO:0000256" key="2">
    <source>
        <dbReference type="ARBA" id="ARBA00022771"/>
    </source>
</evidence>
<evidence type="ECO:0000256" key="1">
    <source>
        <dbReference type="ARBA" id="ARBA00022723"/>
    </source>
</evidence>
<evidence type="ECO:0000313" key="7">
    <source>
        <dbReference type="Proteomes" id="UP001652700"/>
    </source>
</evidence>
<dbReference type="Gene3D" id="3.30.40.10">
    <property type="entry name" value="Zinc/RING finger domain, C3HC4 (zinc finger)"/>
    <property type="match status" value="1"/>
</dbReference>
<protein>
    <recommendedName>
        <fullName evidence="5">SIAH-type domain-containing protein</fullName>
    </recommendedName>
</protein>
<evidence type="ECO:0000313" key="6">
    <source>
        <dbReference type="EnsemblMetazoa" id="XP_050501311.1"/>
    </source>
</evidence>
<feature type="domain" description="SIAH-type" evidence="5">
    <location>
        <begin position="65"/>
        <end position="121"/>
    </location>
</feature>
<evidence type="ECO:0000259" key="5">
    <source>
        <dbReference type="PROSITE" id="PS51081"/>
    </source>
</evidence>
<keyword evidence="1" id="KW-0479">Metal-binding</keyword>
<dbReference type="EnsemblMetazoa" id="XM_050645354.1">
    <property type="protein sequence ID" value="XP_050501311.1"/>
    <property type="gene ID" value="LOC126881220"/>
</dbReference>
<dbReference type="InterPro" id="IPR013010">
    <property type="entry name" value="Znf_SIAH"/>
</dbReference>